<dbReference type="Pfam" id="PF14226">
    <property type="entry name" value="DIOX_N"/>
    <property type="match status" value="1"/>
</dbReference>
<keyword evidence="2" id="KW-0479">Metal-binding</keyword>
<dbReference type="OrthoDB" id="288590at2759"/>
<dbReference type="PROSITE" id="PS51471">
    <property type="entry name" value="FE2OG_OXY"/>
    <property type="match status" value="1"/>
</dbReference>
<proteinExistence type="inferred from homology"/>
<dbReference type="InterPro" id="IPR005123">
    <property type="entry name" value="Oxoglu/Fe-dep_dioxygenase_dom"/>
</dbReference>
<evidence type="ECO:0000259" key="3">
    <source>
        <dbReference type="PROSITE" id="PS51471"/>
    </source>
</evidence>
<dbReference type="GO" id="GO:0016491">
    <property type="term" value="F:oxidoreductase activity"/>
    <property type="evidence" value="ECO:0007669"/>
    <property type="project" value="UniProtKB-KW"/>
</dbReference>
<protein>
    <recommendedName>
        <fullName evidence="3">Fe2OG dioxygenase domain-containing protein</fullName>
    </recommendedName>
</protein>
<dbReference type="GO" id="GO:0046872">
    <property type="term" value="F:metal ion binding"/>
    <property type="evidence" value="ECO:0007669"/>
    <property type="project" value="UniProtKB-KW"/>
</dbReference>
<keyword evidence="2" id="KW-0560">Oxidoreductase</keyword>
<dbReference type="PANTHER" id="PTHR47990">
    <property type="entry name" value="2-OXOGLUTARATE (2OG) AND FE(II)-DEPENDENT OXYGENASE SUPERFAMILY PROTEIN-RELATED"/>
    <property type="match status" value="1"/>
</dbReference>
<dbReference type="InterPro" id="IPR044861">
    <property type="entry name" value="IPNS-like_FE2OG_OXY"/>
</dbReference>
<reference evidence="4" key="1">
    <citation type="journal article" date="2020" name="Stud. Mycol.">
        <title>101 Dothideomycetes genomes: a test case for predicting lifestyles and emergence of pathogens.</title>
        <authorList>
            <person name="Haridas S."/>
            <person name="Albert R."/>
            <person name="Binder M."/>
            <person name="Bloem J."/>
            <person name="Labutti K."/>
            <person name="Salamov A."/>
            <person name="Andreopoulos B."/>
            <person name="Baker S."/>
            <person name="Barry K."/>
            <person name="Bills G."/>
            <person name="Bluhm B."/>
            <person name="Cannon C."/>
            <person name="Castanera R."/>
            <person name="Culley D."/>
            <person name="Daum C."/>
            <person name="Ezra D."/>
            <person name="Gonzalez J."/>
            <person name="Henrissat B."/>
            <person name="Kuo A."/>
            <person name="Liang C."/>
            <person name="Lipzen A."/>
            <person name="Lutzoni F."/>
            <person name="Magnuson J."/>
            <person name="Mondo S."/>
            <person name="Nolan M."/>
            <person name="Ohm R."/>
            <person name="Pangilinan J."/>
            <person name="Park H.-J."/>
            <person name="Ramirez L."/>
            <person name="Alfaro M."/>
            <person name="Sun H."/>
            <person name="Tritt A."/>
            <person name="Yoshinaga Y."/>
            <person name="Zwiers L.-H."/>
            <person name="Turgeon B."/>
            <person name="Goodwin S."/>
            <person name="Spatafora J."/>
            <person name="Crous P."/>
            <person name="Grigoriev I."/>
        </authorList>
    </citation>
    <scope>NUCLEOTIDE SEQUENCE</scope>
    <source>
        <strain evidence="4">CBS 121167</strain>
    </source>
</reference>
<dbReference type="PRINTS" id="PR00682">
    <property type="entry name" value="IPNSYNTHASE"/>
</dbReference>
<dbReference type="Proteomes" id="UP000799438">
    <property type="component" value="Unassembled WGS sequence"/>
</dbReference>
<evidence type="ECO:0000256" key="1">
    <source>
        <dbReference type="ARBA" id="ARBA00008056"/>
    </source>
</evidence>
<dbReference type="GeneID" id="54293432"/>
<dbReference type="SUPFAM" id="SSF51197">
    <property type="entry name" value="Clavaminate synthase-like"/>
    <property type="match status" value="1"/>
</dbReference>
<evidence type="ECO:0000313" key="5">
    <source>
        <dbReference type="Proteomes" id="UP000799438"/>
    </source>
</evidence>
<keyword evidence="2" id="KW-0408">Iron</keyword>
<organism evidence="4 5">
    <name type="scientific">Aplosporella prunicola CBS 121167</name>
    <dbReference type="NCBI Taxonomy" id="1176127"/>
    <lineage>
        <taxon>Eukaryota</taxon>
        <taxon>Fungi</taxon>
        <taxon>Dikarya</taxon>
        <taxon>Ascomycota</taxon>
        <taxon>Pezizomycotina</taxon>
        <taxon>Dothideomycetes</taxon>
        <taxon>Dothideomycetes incertae sedis</taxon>
        <taxon>Botryosphaeriales</taxon>
        <taxon>Aplosporellaceae</taxon>
        <taxon>Aplosporella</taxon>
    </lineage>
</organism>
<dbReference type="AlphaFoldDB" id="A0A6A6BRL1"/>
<keyword evidence="5" id="KW-1185">Reference proteome</keyword>
<evidence type="ECO:0000313" key="4">
    <source>
        <dbReference type="EMBL" id="KAF2146660.1"/>
    </source>
</evidence>
<feature type="domain" description="Fe2OG dioxygenase" evidence="3">
    <location>
        <begin position="182"/>
        <end position="286"/>
    </location>
</feature>
<sequence length="331" mass="37518">SPPLLDFSAFYSGDVAKKQKLVEQVRDCCQFNGFFQITNHAVPVALQQRVMAWNKKFFDLPLEEKKKVGKGANGADLNTWNRGYELLRSQILEEGTNPELKEGFYVGNEISKEHPYFVHKKLNSGPNVWPTEALGAEDVADFKTTCLEYYYAVVQLAKDVLKMLALTLELPESFFDEFARDAVATMRLLHYPSQPGDSDEKLTRGIGAHTDFGAITLLLQDEVDGLQVWDNDVKDWFDVVPTPNALVVNLGNLFMRWSNDKYISNVHRVINRSGRERYSIPVFFSGNPDYVIDCLPNCKPPDEPAKYPPITVEEAVGGSYRESYGRAEKFK</sequence>
<dbReference type="InterPro" id="IPR027443">
    <property type="entry name" value="IPNS-like_sf"/>
</dbReference>
<name>A0A6A6BRL1_9PEZI</name>
<dbReference type="RefSeq" id="XP_033402369.1">
    <property type="nucleotide sequence ID" value="XM_033535936.1"/>
</dbReference>
<dbReference type="GO" id="GO:0044283">
    <property type="term" value="P:small molecule biosynthetic process"/>
    <property type="evidence" value="ECO:0007669"/>
    <property type="project" value="UniProtKB-ARBA"/>
</dbReference>
<dbReference type="InterPro" id="IPR050231">
    <property type="entry name" value="Iron_ascorbate_oxido_reductase"/>
</dbReference>
<feature type="non-terminal residue" evidence="4">
    <location>
        <position position="331"/>
    </location>
</feature>
<dbReference type="InterPro" id="IPR026992">
    <property type="entry name" value="DIOX_N"/>
</dbReference>
<feature type="non-terminal residue" evidence="4">
    <location>
        <position position="1"/>
    </location>
</feature>
<accession>A0A6A6BRL1</accession>
<evidence type="ECO:0000256" key="2">
    <source>
        <dbReference type="RuleBase" id="RU003682"/>
    </source>
</evidence>
<dbReference type="Pfam" id="PF03171">
    <property type="entry name" value="2OG-FeII_Oxy"/>
    <property type="match status" value="1"/>
</dbReference>
<dbReference type="EMBL" id="ML995475">
    <property type="protein sequence ID" value="KAF2146660.1"/>
    <property type="molecule type" value="Genomic_DNA"/>
</dbReference>
<dbReference type="Gene3D" id="2.60.120.330">
    <property type="entry name" value="B-lactam Antibiotic, Isopenicillin N Synthase, Chain"/>
    <property type="match status" value="1"/>
</dbReference>
<gene>
    <name evidence="4" type="ORF">K452DRAFT_195193</name>
</gene>
<comment type="similarity">
    <text evidence="1 2">Belongs to the iron/ascorbate-dependent oxidoreductase family.</text>
</comment>